<dbReference type="PATRIC" id="fig|1184267.3.peg.791"/>
<feature type="compositionally biased region" description="Low complexity" evidence="1">
    <location>
        <begin position="33"/>
        <end position="47"/>
    </location>
</feature>
<sequence length="191" mass="21135">MAKKKATKKKAAAVKVKATKATKPKKVEKAPAKKISSKTTKPAATKPKAVKTDKKTVKPALMSKKVSKKPEVEVSKPVAVVEKKTSKNVISIIESESAPVTEEAKVEKVSKVKPVKVDRGNLADEKAKWAELYKKYGKDKALSYKMTEEYPALVPLQHKVLGWGFILTNENSRLEVLFENGIRMLISNYKS</sequence>
<organism evidence="2 3">
    <name type="scientific">Pseudobdellovibrio exovorus JSS</name>
    <dbReference type="NCBI Taxonomy" id="1184267"/>
    <lineage>
        <taxon>Bacteria</taxon>
        <taxon>Pseudomonadati</taxon>
        <taxon>Bdellovibrionota</taxon>
        <taxon>Bdellovibrionia</taxon>
        <taxon>Bdellovibrionales</taxon>
        <taxon>Pseudobdellovibrionaceae</taxon>
        <taxon>Pseudobdellovibrio</taxon>
    </lineage>
</organism>
<evidence type="ECO:0000313" key="3">
    <source>
        <dbReference type="Proteomes" id="UP000012040"/>
    </source>
</evidence>
<dbReference type="EMBL" id="CP003537">
    <property type="protein sequence ID" value="AGH95001.1"/>
    <property type="molecule type" value="Genomic_DNA"/>
</dbReference>
<accession>M4VAH5</accession>
<dbReference type="KEGG" id="bex:A11Q_783"/>
<dbReference type="OrthoDB" id="5298515at2"/>
<dbReference type="STRING" id="1184267.A11Q_783"/>
<proteinExistence type="predicted"/>
<name>M4VAH5_9BACT</name>
<dbReference type="AlphaFoldDB" id="M4VAH5"/>
<dbReference type="HOGENOM" id="CLU_1335348_0_0_7"/>
<dbReference type="Proteomes" id="UP000012040">
    <property type="component" value="Chromosome"/>
</dbReference>
<evidence type="ECO:0000313" key="2">
    <source>
        <dbReference type="EMBL" id="AGH95001.1"/>
    </source>
</evidence>
<dbReference type="eggNOG" id="ENOG5032DUW">
    <property type="taxonomic scope" value="Bacteria"/>
</dbReference>
<evidence type="ECO:0000256" key="1">
    <source>
        <dbReference type="SAM" id="MobiDB-lite"/>
    </source>
</evidence>
<feature type="region of interest" description="Disordered" evidence="1">
    <location>
        <begin position="1"/>
        <end position="68"/>
    </location>
</feature>
<keyword evidence="3" id="KW-1185">Reference proteome</keyword>
<protein>
    <submittedName>
        <fullName evidence="2">Uncharacterized protein</fullName>
    </submittedName>
</protein>
<gene>
    <name evidence="2" type="ORF">A11Q_783</name>
</gene>
<reference evidence="2 3" key="1">
    <citation type="journal article" date="2013" name="ISME J.">
        <title>By their genes ye shall know them: genomic signatures of predatory bacteria.</title>
        <authorList>
            <person name="Pasternak Z."/>
            <person name="Pietrokovski S."/>
            <person name="Rotem O."/>
            <person name="Gophna U."/>
            <person name="Lurie-Weinberger M.N."/>
            <person name="Jurkevitch E."/>
        </authorList>
    </citation>
    <scope>NUCLEOTIDE SEQUENCE [LARGE SCALE GENOMIC DNA]</scope>
    <source>
        <strain evidence="2 3">JSS</strain>
    </source>
</reference>
<dbReference type="RefSeq" id="WP_015469491.1">
    <property type="nucleotide sequence ID" value="NC_020813.1"/>
</dbReference>
<feature type="compositionally biased region" description="Basic residues" evidence="1">
    <location>
        <begin position="1"/>
        <end position="24"/>
    </location>
</feature>